<dbReference type="Pfam" id="PF24606">
    <property type="entry name" value="CEMIP_beta-hel"/>
    <property type="match status" value="1"/>
</dbReference>
<dbReference type="InterPro" id="IPR052387">
    <property type="entry name" value="Fibrocystin"/>
</dbReference>
<dbReference type="Pfam" id="PF10162">
    <property type="entry name" value="G8"/>
    <property type="match status" value="2"/>
</dbReference>
<dbReference type="Proteomes" id="UP000236333">
    <property type="component" value="Unassembled WGS sequence"/>
</dbReference>
<protein>
    <submittedName>
        <fullName evidence="4">Fibrocystin-L</fullName>
    </submittedName>
</protein>
<evidence type="ECO:0000256" key="1">
    <source>
        <dbReference type="ARBA" id="ARBA00022729"/>
    </source>
</evidence>
<dbReference type="PANTHER" id="PTHR46769:SF2">
    <property type="entry name" value="FIBROCYSTIN-L ISOFORM 2 PRECURSOR-RELATED"/>
    <property type="match status" value="1"/>
</dbReference>
<name>A0A2J8A5S6_9CHLO</name>
<dbReference type="OrthoDB" id="120976at2759"/>
<dbReference type="Gene3D" id="2.60.40.10">
    <property type="entry name" value="Immunoglobulins"/>
    <property type="match status" value="2"/>
</dbReference>
<evidence type="ECO:0000313" key="5">
    <source>
        <dbReference type="Proteomes" id="UP000236333"/>
    </source>
</evidence>
<sequence>MPFPSSTALPISVTVNDIPAGSACASEILDLAAGAAATDSDPTSLTNPGGLCPYVFSPYRTPLITAASGLPAGRLPATLTLSGRFLTTVASRIKVTVGGELCTGVTLLPAGALGSNLFCQVPSLPGNSMRTIMVEVEGLGFARAAPTIDLAALSVRFPFTMTAITPQFVSWGGGFDVTITGNGFVPLSGPLTSMGRYMLVFFGDNQIFPGNVSSLDLQPLIVSGTATQFVIRFPRIFSDSASNWDIWKAVTIYLCDTNAGYCTNYQGAALSLVFDDNSTPVPTAIRPATVPVSTTLASNIMIDWRIESAFNLNISYPGNASRVSISLTPTPTIKPAVLNYSQPFISCNTPTVVTSFLRSNLRTYNETLTCSLPPGTPANTYTVWLCLPNTGCENAPGTVTVPLSISGIAPRRGSFAGGINITITGAGFALNASFVSVWFGPAPCTVVSASFTSVTCTLGSALNASSPLVPSAVNIASLTVSPSEGAPNQTFALTTTSFTFDPAVTPIVNSASLSRGSTEGGTNLAFSVSGFDGALTTDITITLGTIPCTNVALSADAATLTCTTPKPPGPKPLGPRPVLVAVAGRGLAASTATYEYVDLWSRQTTWGGGPPPVEGSLAYIPANTTVLLDVNPPTLGLLVVEGTLLFDDTVPDIELRVKYILVRGGGTLSVGTEAVPYAGRARITIVGLPHVDPELPLYGSKVLAVRDGTVILHGQHKEPSWTRLAATANVNATTITLNATVNWQAGDTIAIASSSFFTDEAETATIVSVVNGSAGNGSTVVLDRRLNFTHLGVVEQLAGGRAGSIDMRAEVAVLSRNVVFQSTKYLRRNDRIDVNGGATTTGFPSLPPPTVYHGASYYNKSFSRNSWWWGNSTYNDTKFTVFLKGDVDNELRMKQQACPIGGCSLDFDTAVDLRGTLYWSDANTWLYRNGGKPQAGENFTVPFGWNLIIDEDTAPINELVVLGNLTFMPGANSTLIACYIFVLVTGNFYVGSAASPFTSGSARIRLTGGRASLSRAVDSSLVLGSKFLAVFRGGTLDLHGRPVGRRWTRLGASALPGATNITLATAQPGWPVGANILITSSSYNVWQTEERTIVGVLNATNNGTMLLLDSPLIHPHYSWVKAFNGSSPTAASAVDMRAEVALLSSNVVVESAEGAAVDAFGGEYFGCRIVASGPAAARMSNVALRYCGQSGMERPAVLFDRLSPLSGGAANPSFLRESVIYRSVEGALALRGSSSSSPVNITSNVMYYSYDQDTVAVETQRNYIIDNLVLGTVKNMVGNSDFDPRLPASFLIEDPFNFIEGNVAGGSERLGFYYPGLPCSALSANRSTARGSFLNNTAHSNLAGMRLLSSPPSEAEGCTGVANFTSYMAWDFDIITVHGIETDVLLRNINILNSKHAGILILKVGEMTQAARVDLVDSIVAGRTHPEVCGLCATNAGVGDPGCHPKLSIQSYNKAPPFSPSVGLVSSVFAVEFTKGPEHKPWDGLMGYQTILGVMYVNRTTFADFQGPAACGGSQGAYAIGNHPKVPDAFHPHYFTGSNVVNVLNNGTASGLFLLAGPDPAWRNEADCGFQTFNRSDGSVMLLNCAGPKHIHFRDLDGRLTGQPSTIVGFNNVTRTFPYDQAAIGTLAPPCRGPVTLGLSFSPSPRNHPRVSF</sequence>
<dbReference type="InterPro" id="IPR014756">
    <property type="entry name" value="Ig_E-set"/>
</dbReference>
<evidence type="ECO:0000259" key="3">
    <source>
        <dbReference type="PROSITE" id="PS51484"/>
    </source>
</evidence>
<accession>A0A2J8A5S6</accession>
<dbReference type="CDD" id="cd00603">
    <property type="entry name" value="IPT_PCSR"/>
    <property type="match status" value="2"/>
</dbReference>
<organism evidence="4 5">
    <name type="scientific">Tetrabaena socialis</name>
    <dbReference type="NCBI Taxonomy" id="47790"/>
    <lineage>
        <taxon>Eukaryota</taxon>
        <taxon>Viridiplantae</taxon>
        <taxon>Chlorophyta</taxon>
        <taxon>core chlorophytes</taxon>
        <taxon>Chlorophyceae</taxon>
        <taxon>CS clade</taxon>
        <taxon>Chlamydomonadales</taxon>
        <taxon>Tetrabaenaceae</taxon>
        <taxon>Tetrabaena</taxon>
    </lineage>
</organism>
<dbReference type="InterPro" id="IPR002909">
    <property type="entry name" value="IPT_dom"/>
</dbReference>
<feature type="domain" description="G8" evidence="3">
    <location>
        <begin position="604"/>
        <end position="726"/>
    </location>
</feature>
<dbReference type="SMART" id="SM01225">
    <property type="entry name" value="G8"/>
    <property type="match status" value="2"/>
</dbReference>
<dbReference type="PROSITE" id="PS51484">
    <property type="entry name" value="G8"/>
    <property type="match status" value="2"/>
</dbReference>
<dbReference type="SUPFAM" id="SSF81296">
    <property type="entry name" value="E set domains"/>
    <property type="match status" value="2"/>
</dbReference>
<comment type="caution">
    <text evidence="4">The sequence shown here is derived from an EMBL/GenBank/DDBJ whole genome shotgun (WGS) entry which is preliminary data.</text>
</comment>
<evidence type="ECO:0000256" key="2">
    <source>
        <dbReference type="ARBA" id="ARBA00023180"/>
    </source>
</evidence>
<evidence type="ECO:0000313" key="4">
    <source>
        <dbReference type="EMBL" id="PNH07881.1"/>
    </source>
</evidence>
<dbReference type="SMART" id="SM00429">
    <property type="entry name" value="IPT"/>
    <property type="match status" value="2"/>
</dbReference>
<dbReference type="EMBL" id="PGGS01000157">
    <property type="protein sequence ID" value="PNH07881.1"/>
    <property type="molecule type" value="Genomic_DNA"/>
</dbReference>
<keyword evidence="1" id="KW-0732">Signal</keyword>
<proteinExistence type="predicted"/>
<dbReference type="InterPro" id="IPR055401">
    <property type="entry name" value="CEMIP_beta-hel_dom"/>
</dbReference>
<keyword evidence="2" id="KW-0325">Glycoprotein</keyword>
<dbReference type="PANTHER" id="PTHR46769">
    <property type="entry name" value="POLYCYSTIC KIDNEY AND HEPATIC DISEASE 1 (AUTOSOMAL RECESSIVE)-LIKE 1"/>
    <property type="match status" value="1"/>
</dbReference>
<keyword evidence="5" id="KW-1185">Reference proteome</keyword>
<reference evidence="4 5" key="1">
    <citation type="journal article" date="2017" name="Mol. Biol. Evol.">
        <title>The 4-celled Tetrabaena socialis nuclear genome reveals the essential components for genetic control of cell number at the origin of multicellularity in the volvocine lineage.</title>
        <authorList>
            <person name="Featherston J."/>
            <person name="Arakaki Y."/>
            <person name="Hanschen E.R."/>
            <person name="Ferris P.J."/>
            <person name="Michod R.E."/>
            <person name="Olson B.J.S.C."/>
            <person name="Nozaki H."/>
            <person name="Durand P.M."/>
        </authorList>
    </citation>
    <scope>NUCLEOTIDE SEQUENCE [LARGE SCALE GENOMIC DNA]</scope>
    <source>
        <strain evidence="4 5">NIES-571</strain>
    </source>
</reference>
<dbReference type="Pfam" id="PF01833">
    <property type="entry name" value="TIG"/>
    <property type="match status" value="2"/>
</dbReference>
<gene>
    <name evidence="4" type="ORF">TSOC_005649</name>
</gene>
<dbReference type="InterPro" id="IPR019316">
    <property type="entry name" value="G8_domain"/>
</dbReference>
<dbReference type="InterPro" id="IPR013783">
    <property type="entry name" value="Ig-like_fold"/>
</dbReference>
<feature type="domain" description="G8" evidence="3">
    <location>
        <begin position="923"/>
        <end position="1052"/>
    </location>
</feature>